<reference evidence="3 4" key="1">
    <citation type="journal article" date="2011" name="Stand. Genomic Sci.">
        <title>Complete genome sequence of the gliding, heparinolytic Pedobacter saltans type strain (113).</title>
        <authorList>
            <person name="Liolios K."/>
            <person name="Sikorski J."/>
            <person name="Lu M."/>
            <person name="Nolan M."/>
            <person name="Lapidus A."/>
            <person name="Lucas S."/>
            <person name="Hammon N."/>
            <person name="Deshpande S."/>
            <person name="Cheng J.F."/>
            <person name="Tapia R."/>
            <person name="Han C."/>
            <person name="Goodwin L."/>
            <person name="Pitluck S."/>
            <person name="Huntemann M."/>
            <person name="Ivanova N."/>
            <person name="Pagani I."/>
            <person name="Mavromatis K."/>
            <person name="Ovchinikova G."/>
            <person name="Pati A."/>
            <person name="Chen A."/>
            <person name="Palaniappan K."/>
            <person name="Land M."/>
            <person name="Hauser L."/>
            <person name="Brambilla E.M."/>
            <person name="Kotsyurbenko O."/>
            <person name="Rohde M."/>
            <person name="Tindall B.J."/>
            <person name="Abt B."/>
            <person name="Goker M."/>
            <person name="Detter J.C."/>
            <person name="Woyke T."/>
            <person name="Bristow J."/>
            <person name="Eisen J.A."/>
            <person name="Markowitz V."/>
            <person name="Hugenholtz P."/>
            <person name="Klenk H.P."/>
            <person name="Kyrpides N.C."/>
        </authorList>
    </citation>
    <scope>NUCLEOTIDE SEQUENCE [LARGE SCALE GENOMIC DNA]</scope>
    <source>
        <strain evidence="4">ATCC 51119 / DSM 12145 / JCM 21818 / LMG 10337 / NBRC 100064 / NCIMB 13643</strain>
    </source>
</reference>
<dbReference type="Pfam" id="PF18962">
    <property type="entry name" value="Por_Secre_tail"/>
    <property type="match status" value="1"/>
</dbReference>
<organism evidence="3 4">
    <name type="scientific">Pseudopedobacter saltans (strain ATCC 51119 / DSM 12145 / JCM 21818 / CCUG 39354 / LMG 10337 / NBRC 100064 / NCIMB 13643)</name>
    <name type="common">Pedobacter saltans</name>
    <dbReference type="NCBI Taxonomy" id="762903"/>
    <lineage>
        <taxon>Bacteria</taxon>
        <taxon>Pseudomonadati</taxon>
        <taxon>Bacteroidota</taxon>
        <taxon>Sphingobacteriia</taxon>
        <taxon>Sphingobacteriales</taxon>
        <taxon>Sphingobacteriaceae</taxon>
        <taxon>Pseudopedobacter</taxon>
    </lineage>
</organism>
<proteinExistence type="predicted"/>
<dbReference type="InterPro" id="IPR026444">
    <property type="entry name" value="Secre_tail"/>
</dbReference>
<evidence type="ECO:0000313" key="4">
    <source>
        <dbReference type="Proteomes" id="UP000000310"/>
    </source>
</evidence>
<accession>F0S894</accession>
<reference evidence="4" key="2">
    <citation type="submission" date="2011-02" db="EMBL/GenBank/DDBJ databases">
        <title>The complete genome of Pedobacter saltans DSM 12145.</title>
        <authorList>
            <consortium name="US DOE Joint Genome Institute (JGI-PGF)"/>
            <person name="Lucas S."/>
            <person name="Copeland A."/>
            <person name="Lapidus A."/>
            <person name="Bruce D."/>
            <person name="Goodwin L."/>
            <person name="Pitluck S."/>
            <person name="Kyrpides N."/>
            <person name="Mavromatis K."/>
            <person name="Pagani I."/>
            <person name="Ivanova N."/>
            <person name="Ovchinnikova G."/>
            <person name="Lu M."/>
            <person name="Detter J.C."/>
            <person name="Han C."/>
            <person name="Land M."/>
            <person name="Hauser L."/>
            <person name="Markowitz V."/>
            <person name="Cheng J.-F."/>
            <person name="Hugenholtz P."/>
            <person name="Woyke T."/>
            <person name="Wu D."/>
            <person name="Tindall B."/>
            <person name="Pomrenke H.G."/>
            <person name="Brambilla E."/>
            <person name="Klenk H.-P."/>
            <person name="Eisen J.A."/>
        </authorList>
    </citation>
    <scope>NUCLEOTIDE SEQUENCE [LARGE SCALE GENOMIC DNA]</scope>
    <source>
        <strain evidence="4">ATCC 51119 / DSM 12145 / JCM 21818 / LMG 10337 / NBRC 100064 / NCIMB 13643</strain>
    </source>
</reference>
<name>F0S894_PSESL</name>
<evidence type="ECO:0000259" key="2">
    <source>
        <dbReference type="Pfam" id="PF18962"/>
    </source>
</evidence>
<dbReference type="eggNOG" id="COG1520">
    <property type="taxonomic scope" value="Bacteria"/>
</dbReference>
<keyword evidence="1" id="KW-0732">Signal</keyword>
<sequence>MKKLFTLLLAICCFSQLKAQISGDYRSVKSGNWNDIGVWEIYSTSWKAATTKPGSSRNVTVTAGHTVTLDGSNSCNNLTVEAGATLNSSVNAAEEAYFLRVGGVSGSNAIVQNNGLIGSTNGTGDGIMLEAAANAASVIIRGSGICQVERLRAVSGNNNNFVMEIDQDITVTAENAAAFTAYYNNSANKSTDNYTITINEGKTVRILNNSGYFHFASNSTSYPGGNYTYNINGILDISNSTVTSHIIPVSNSASDKNVILNINGLLKLGTGLNLINSSPSGNNDGKVVINVNNGGLIDATKTTTLTTGDNYFRLAGNGSLKRKVDNNDVLFPIGLQSGSSANSVILNNSGTETNFTVNLVSTFDVNPASTQIVNRQWNITTEDAGANTNIKLNWKAADQGSGFDLLQGVSLARLDGSSWTPVATSLTTGPDASGFYQAEHSGITSFGSFSLQNTSTLPLDFVNFSLALKKNTVFSSVALNWITANEINTKDFLIERGTDRNNFITVGTISSKNNAGLNYYSFNDNSPSYGTNYYRLKQIDNDGKFSFSKILSINIDNKIDIVTYPNPSSKDLHISYPAKAFNHTVITISDMTGKIIRKIDNYDVNDSSQFLYNIEDLKPQIYLLTVSNAVIFKSIKFVKN</sequence>
<dbReference type="eggNOG" id="COG4625">
    <property type="taxonomic scope" value="Bacteria"/>
</dbReference>
<dbReference type="OrthoDB" id="755691at2"/>
<dbReference type="AlphaFoldDB" id="F0S894"/>
<evidence type="ECO:0000313" key="3">
    <source>
        <dbReference type="EMBL" id="ADY52356.1"/>
    </source>
</evidence>
<feature type="signal peptide" evidence="1">
    <location>
        <begin position="1"/>
        <end position="19"/>
    </location>
</feature>
<evidence type="ECO:0000256" key="1">
    <source>
        <dbReference type="SAM" id="SignalP"/>
    </source>
</evidence>
<dbReference type="STRING" id="762903.Pedsa_1801"/>
<keyword evidence="4" id="KW-1185">Reference proteome</keyword>
<dbReference type="RefSeq" id="WP_013632846.1">
    <property type="nucleotide sequence ID" value="NC_015177.1"/>
</dbReference>
<dbReference type="NCBIfam" id="TIGR04183">
    <property type="entry name" value="Por_Secre_tail"/>
    <property type="match status" value="1"/>
</dbReference>
<feature type="chain" id="PRO_5003256015" description="Secretion system C-terminal sorting domain-containing protein" evidence="1">
    <location>
        <begin position="20"/>
        <end position="640"/>
    </location>
</feature>
<feature type="domain" description="Secretion system C-terminal sorting" evidence="2">
    <location>
        <begin position="564"/>
        <end position="630"/>
    </location>
</feature>
<protein>
    <recommendedName>
        <fullName evidence="2">Secretion system C-terminal sorting domain-containing protein</fullName>
    </recommendedName>
</protein>
<dbReference type="HOGENOM" id="CLU_427512_0_0_10"/>
<dbReference type="EMBL" id="CP002545">
    <property type="protein sequence ID" value="ADY52356.1"/>
    <property type="molecule type" value="Genomic_DNA"/>
</dbReference>
<dbReference type="KEGG" id="psn:Pedsa_1801"/>
<dbReference type="Proteomes" id="UP000000310">
    <property type="component" value="Chromosome"/>
</dbReference>
<gene>
    <name evidence="3" type="ordered locus">Pedsa_1801</name>
</gene>